<name>A0A7R9BDE0_9CRUS</name>
<protein>
    <submittedName>
        <fullName evidence="3">Uncharacterized protein</fullName>
    </submittedName>
</protein>
<feature type="compositionally biased region" description="Basic and acidic residues" evidence="1">
    <location>
        <begin position="438"/>
        <end position="447"/>
    </location>
</feature>
<dbReference type="EMBL" id="OA882134">
    <property type="protein sequence ID" value="CAD7273111.1"/>
    <property type="molecule type" value="Genomic_DNA"/>
</dbReference>
<feature type="compositionally biased region" description="Basic and acidic residues" evidence="1">
    <location>
        <begin position="162"/>
        <end position="180"/>
    </location>
</feature>
<feature type="compositionally biased region" description="Basic and acidic residues" evidence="1">
    <location>
        <begin position="247"/>
        <end position="274"/>
    </location>
</feature>
<feature type="compositionally biased region" description="Polar residues" evidence="1">
    <location>
        <begin position="582"/>
        <end position="594"/>
    </location>
</feature>
<reference evidence="3" key="1">
    <citation type="submission" date="2020-11" db="EMBL/GenBank/DDBJ databases">
        <authorList>
            <person name="Tran Van P."/>
        </authorList>
    </citation>
    <scope>NUCLEOTIDE SEQUENCE</scope>
</reference>
<keyword evidence="2" id="KW-0812">Transmembrane</keyword>
<feature type="compositionally biased region" description="Acidic residues" evidence="1">
    <location>
        <begin position="124"/>
        <end position="145"/>
    </location>
</feature>
<feature type="transmembrane region" description="Helical" evidence="2">
    <location>
        <begin position="21"/>
        <end position="39"/>
    </location>
</feature>
<organism evidence="3">
    <name type="scientific">Notodromas monacha</name>
    <dbReference type="NCBI Taxonomy" id="399045"/>
    <lineage>
        <taxon>Eukaryota</taxon>
        <taxon>Metazoa</taxon>
        <taxon>Ecdysozoa</taxon>
        <taxon>Arthropoda</taxon>
        <taxon>Crustacea</taxon>
        <taxon>Oligostraca</taxon>
        <taxon>Ostracoda</taxon>
        <taxon>Podocopa</taxon>
        <taxon>Podocopida</taxon>
        <taxon>Cypridocopina</taxon>
        <taxon>Cypridoidea</taxon>
        <taxon>Cyprididae</taxon>
        <taxon>Notodromas</taxon>
    </lineage>
</organism>
<feature type="compositionally biased region" description="Polar residues" evidence="1">
    <location>
        <begin position="351"/>
        <end position="370"/>
    </location>
</feature>
<feature type="compositionally biased region" description="Basic and acidic residues" evidence="1">
    <location>
        <begin position="283"/>
        <end position="293"/>
    </location>
</feature>
<gene>
    <name evidence="3" type="ORF">NMOB1V02_LOCUS1014</name>
</gene>
<keyword evidence="2" id="KW-1133">Transmembrane helix</keyword>
<proteinExistence type="predicted"/>
<accession>A0A7R9BDE0</accession>
<sequence>MDLVTINNHRKKKSNLFSPDLAQTFVIIVACAGVVLIIYSNTDSKFPRSATEARRKHPQNKVVASSSDKLHQKDLKESRAEDEANRKGKNLEHPRLKNSESLENNEPEKYEKSYENLNEKDDNGAENEEKEEPYVEENEFQETNDDSLKVEKEQEFEDNEEVDRLPKKPEEQEERAKGKETIVSNAGRKSSQKDAVEETNGEEERKQFEDDLTSEDPLEPETKDREFQNPSKNSNNHKPQEPEEYDHETLKNDEKAQELEPENLKTKEETERKAIVWKSRNRARSEVQKIDKNDAEEDELEKPLYAGTRLRINSDAQNRPQSEDQRADEIDAKEKKQSNSEDQNVVKDRASNNQLNGTQTTKKLSNSFQVVETKRFHPDEQKEVLDKEPEENEQKDVRREDQNSEMSKPEHPKLPQDDQASDSPIRVLKRNMMIATGKADRSWRGDIEENENPTNKFLGIRNDTLRSDKIKNEDNEEDEPTDVLQREAQPYSNPRNNSGSENQIKTHTGLRQGQRSALFQNDSITTDSNYKNKTDHINGLRPLLSNKSNSSVLGTIGRNSSLLPAKAEGMNSMKSDHDQKFSAENSTLVNSPRSNPAKDTEDFTSIFLTFIQNEHSSTTSQTKSSFTDR</sequence>
<feature type="compositionally biased region" description="Basic and acidic residues" evidence="1">
    <location>
        <begin position="191"/>
        <end position="209"/>
    </location>
</feature>
<feature type="compositionally biased region" description="Polar residues" evidence="1">
    <location>
        <begin position="490"/>
        <end position="529"/>
    </location>
</feature>
<keyword evidence="4" id="KW-1185">Reference proteome</keyword>
<feature type="region of interest" description="Disordered" evidence="1">
    <location>
        <begin position="569"/>
        <end position="600"/>
    </location>
</feature>
<feature type="compositionally biased region" description="Basic and acidic residues" evidence="1">
    <location>
        <begin position="68"/>
        <end position="123"/>
    </location>
</feature>
<feature type="compositionally biased region" description="Polar residues" evidence="1">
    <location>
        <begin position="228"/>
        <end position="237"/>
    </location>
</feature>
<feature type="compositionally biased region" description="Basic and acidic residues" evidence="1">
    <location>
        <begin position="321"/>
        <end position="350"/>
    </location>
</feature>
<evidence type="ECO:0000256" key="1">
    <source>
        <dbReference type="SAM" id="MobiDB-lite"/>
    </source>
</evidence>
<feature type="compositionally biased region" description="Acidic residues" evidence="1">
    <location>
        <begin position="210"/>
        <end position="219"/>
    </location>
</feature>
<dbReference type="EMBL" id="CAJPEX010000097">
    <property type="protein sequence ID" value="CAG0913263.1"/>
    <property type="molecule type" value="Genomic_DNA"/>
</dbReference>
<evidence type="ECO:0000256" key="2">
    <source>
        <dbReference type="SAM" id="Phobius"/>
    </source>
</evidence>
<evidence type="ECO:0000313" key="4">
    <source>
        <dbReference type="Proteomes" id="UP000678499"/>
    </source>
</evidence>
<evidence type="ECO:0000313" key="3">
    <source>
        <dbReference type="EMBL" id="CAD7273111.1"/>
    </source>
</evidence>
<dbReference type="AlphaFoldDB" id="A0A7R9BDE0"/>
<feature type="compositionally biased region" description="Basic and acidic residues" evidence="1">
    <location>
        <begin position="463"/>
        <end position="473"/>
    </location>
</feature>
<keyword evidence="2" id="KW-0472">Membrane</keyword>
<dbReference type="Proteomes" id="UP000678499">
    <property type="component" value="Unassembled WGS sequence"/>
</dbReference>
<feature type="compositionally biased region" description="Basic and acidic residues" evidence="1">
    <location>
        <begin position="372"/>
        <end position="416"/>
    </location>
</feature>
<feature type="region of interest" description="Disordered" evidence="1">
    <location>
        <begin position="46"/>
        <end position="542"/>
    </location>
</feature>